<organism evidence="1 2">
    <name type="scientific">Aspergillus pseudonomiae</name>
    <dbReference type="NCBI Taxonomy" id="1506151"/>
    <lineage>
        <taxon>Eukaryota</taxon>
        <taxon>Fungi</taxon>
        <taxon>Dikarya</taxon>
        <taxon>Ascomycota</taxon>
        <taxon>Pezizomycotina</taxon>
        <taxon>Eurotiomycetes</taxon>
        <taxon>Eurotiomycetidae</taxon>
        <taxon>Eurotiales</taxon>
        <taxon>Aspergillaceae</taxon>
        <taxon>Aspergillus</taxon>
        <taxon>Aspergillus subgen. Circumdati</taxon>
    </lineage>
</organism>
<name>A0A5N7DS09_9EURO</name>
<dbReference type="AlphaFoldDB" id="A0A5N7DS09"/>
<dbReference type="RefSeq" id="XP_031946569.1">
    <property type="nucleotide sequence ID" value="XM_032080674.1"/>
</dbReference>
<dbReference type="GeneID" id="43665365"/>
<dbReference type="EMBL" id="ML736740">
    <property type="protein sequence ID" value="KAE8409250.1"/>
    <property type="molecule type" value="Genomic_DNA"/>
</dbReference>
<evidence type="ECO:0000313" key="1">
    <source>
        <dbReference type="EMBL" id="KAE8409250.1"/>
    </source>
</evidence>
<gene>
    <name evidence="1" type="ORF">BDV37DRAFT_237056</name>
</gene>
<protein>
    <submittedName>
        <fullName evidence="1">Uncharacterized protein</fullName>
    </submittedName>
</protein>
<keyword evidence="2" id="KW-1185">Reference proteome</keyword>
<reference evidence="1 2" key="1">
    <citation type="submission" date="2019-04" db="EMBL/GenBank/DDBJ databases">
        <authorList>
            <consortium name="DOE Joint Genome Institute"/>
            <person name="Mondo S."/>
            <person name="Kjaerbolling I."/>
            <person name="Vesth T."/>
            <person name="Frisvad J.C."/>
            <person name="Nybo J.L."/>
            <person name="Theobald S."/>
            <person name="Kildgaard S."/>
            <person name="Isbrandt T."/>
            <person name="Kuo A."/>
            <person name="Sato A."/>
            <person name="Lyhne E.K."/>
            <person name="Kogle M.E."/>
            <person name="Wiebenga A."/>
            <person name="Kun R.S."/>
            <person name="Lubbers R.J."/>
            <person name="Makela M.R."/>
            <person name="Barry K."/>
            <person name="Chovatia M."/>
            <person name="Clum A."/>
            <person name="Daum C."/>
            <person name="Haridas S."/>
            <person name="He G."/>
            <person name="LaButti K."/>
            <person name="Lipzen A."/>
            <person name="Riley R."/>
            <person name="Salamov A."/>
            <person name="Simmons B.A."/>
            <person name="Magnuson J.K."/>
            <person name="Henrissat B."/>
            <person name="Mortensen U.H."/>
            <person name="Larsen T.O."/>
            <person name="Devries R.P."/>
            <person name="Grigoriev I.V."/>
            <person name="Machida M."/>
            <person name="Baker S.E."/>
            <person name="Andersen M.R."/>
            <person name="Cantor M.N."/>
            <person name="Hua S.X."/>
        </authorList>
    </citation>
    <scope>NUCLEOTIDE SEQUENCE [LARGE SCALE GENOMIC DNA]</scope>
    <source>
        <strain evidence="1 2">CBS 119388</strain>
    </source>
</reference>
<accession>A0A5N7DS09</accession>
<sequence length="51" mass="5771">MTSFLRLGQCLRSQHGIYRYATGKQSQETAWLARDTATANVRIIAAYHNSI</sequence>
<proteinExistence type="predicted"/>
<evidence type="ECO:0000313" key="2">
    <source>
        <dbReference type="Proteomes" id="UP000325579"/>
    </source>
</evidence>
<dbReference type="Proteomes" id="UP000325579">
    <property type="component" value="Unassembled WGS sequence"/>
</dbReference>